<dbReference type="EMBL" id="JBJKTR010000012">
    <property type="protein sequence ID" value="KAL3352284.1"/>
    <property type="molecule type" value="Genomic_DNA"/>
</dbReference>
<evidence type="ECO:0000313" key="3">
    <source>
        <dbReference type="Proteomes" id="UP001627284"/>
    </source>
</evidence>
<dbReference type="Proteomes" id="UP001627284">
    <property type="component" value="Unassembled WGS sequence"/>
</dbReference>
<protein>
    <submittedName>
        <fullName evidence="2">Uncharacterized protein</fullName>
    </submittedName>
</protein>
<dbReference type="EMBL" id="JBJKTR010000012">
    <property type="protein sequence ID" value="KAL3352282.1"/>
    <property type="molecule type" value="Genomic_DNA"/>
</dbReference>
<comment type="caution">
    <text evidence="2">The sequence shown here is derived from an EMBL/GenBank/DDBJ whole genome shotgun (WGS) entry which is preliminary data.</text>
</comment>
<proteinExistence type="predicted"/>
<organism evidence="2 3">
    <name type="scientific">Solanum stoloniferum</name>
    <dbReference type="NCBI Taxonomy" id="62892"/>
    <lineage>
        <taxon>Eukaryota</taxon>
        <taxon>Viridiplantae</taxon>
        <taxon>Streptophyta</taxon>
        <taxon>Embryophyta</taxon>
        <taxon>Tracheophyta</taxon>
        <taxon>Spermatophyta</taxon>
        <taxon>Magnoliopsida</taxon>
        <taxon>eudicotyledons</taxon>
        <taxon>Gunneridae</taxon>
        <taxon>Pentapetalae</taxon>
        <taxon>asterids</taxon>
        <taxon>lamiids</taxon>
        <taxon>Solanales</taxon>
        <taxon>Solanaceae</taxon>
        <taxon>Solanoideae</taxon>
        <taxon>Solaneae</taxon>
        <taxon>Solanum</taxon>
    </lineage>
</organism>
<feature type="region of interest" description="Disordered" evidence="1">
    <location>
        <begin position="46"/>
        <end position="66"/>
    </location>
</feature>
<evidence type="ECO:0000313" key="2">
    <source>
        <dbReference type="EMBL" id="KAL3352282.1"/>
    </source>
</evidence>
<accession>A0ABD2T7N4</accession>
<reference evidence="2 3" key="1">
    <citation type="submission" date="2024-05" db="EMBL/GenBank/DDBJ databases">
        <title>De novo assembly of an allotetraploid wild potato.</title>
        <authorList>
            <person name="Hosaka A.J."/>
        </authorList>
    </citation>
    <scope>NUCLEOTIDE SEQUENCE [LARGE SCALE GENOMIC DNA]</scope>
    <source>
        <tissue evidence="2">Young leaves</tissue>
    </source>
</reference>
<name>A0ABD2T7N4_9SOLN</name>
<evidence type="ECO:0000256" key="1">
    <source>
        <dbReference type="SAM" id="MobiDB-lite"/>
    </source>
</evidence>
<keyword evidence="3" id="KW-1185">Reference proteome</keyword>
<gene>
    <name evidence="2" type="ORF">AABB24_020367</name>
</gene>
<sequence>MPKTQSMASLKSSGLLSSNSLDVLSLSSNSSDEYLASPSLSSKCKATATKKKGQKKAIPSTSGTLSTEDMHCLWGMDQKIRITCGKVLRNLIPLPVYHHGLLISRFSMDKLVDLSMFKPIEISATYDSHTFSSMGYVEVGNRWVKKDSVQEKTDIVRPTKISAESATLLLQDSDELKTRILVVERGPKTLHDVVEKVFRLQKDTSTDVGKLRITMTGIKQGGIPTFNKLIKQVDSLNSGVVSSNNDLAISV</sequence>
<dbReference type="AlphaFoldDB" id="A0ABD2T7N4"/>